<dbReference type="PROSITE" id="PS51201">
    <property type="entry name" value="RCK_N"/>
    <property type="match status" value="1"/>
</dbReference>
<feature type="domain" description="RCK N-terminal" evidence="7">
    <location>
        <begin position="255"/>
        <end position="388"/>
    </location>
</feature>
<evidence type="ECO:0000256" key="6">
    <source>
        <dbReference type="SAM" id="Phobius"/>
    </source>
</evidence>
<comment type="caution">
    <text evidence="8">The sequence shown here is derived from an EMBL/GenBank/DDBJ whole genome shotgun (WGS) entry which is preliminary data.</text>
</comment>
<keyword evidence="8" id="KW-0407">Ion channel</keyword>
<dbReference type="Gene3D" id="1.20.120.350">
    <property type="entry name" value="Voltage-gated potassium channels. Chain C"/>
    <property type="match status" value="1"/>
</dbReference>
<evidence type="ECO:0000259" key="7">
    <source>
        <dbReference type="PROSITE" id="PS51201"/>
    </source>
</evidence>
<evidence type="ECO:0000313" key="9">
    <source>
        <dbReference type="Proteomes" id="UP000033607"/>
    </source>
</evidence>
<evidence type="ECO:0000313" key="8">
    <source>
        <dbReference type="EMBL" id="KKD38219.1"/>
    </source>
</evidence>
<gene>
    <name evidence="8" type="ORF">WN50_10030</name>
</gene>
<dbReference type="RefSeq" id="WP_046278400.1">
    <property type="nucleotide sequence ID" value="NZ_LATL02000302.1"/>
</dbReference>
<dbReference type="InterPro" id="IPR027359">
    <property type="entry name" value="Volt_channel_dom_sf"/>
</dbReference>
<dbReference type="InterPro" id="IPR036291">
    <property type="entry name" value="NAD(P)-bd_dom_sf"/>
</dbReference>
<dbReference type="OrthoDB" id="9799090at2"/>
<dbReference type="GO" id="GO:0006813">
    <property type="term" value="P:potassium ion transport"/>
    <property type="evidence" value="ECO:0007669"/>
    <property type="project" value="InterPro"/>
</dbReference>
<sequence>MRLPRNWSNVLQSIQPKIKQKLKSFKGKLNRFFRKSIVDLTLALLIVISVGLTLVALSQPNAFPSTGKIETIQQIITAIFALELGLRWLAATSKQRFFRSYWLDLIALLPLLQFVGMPAVLQLLRLLRALRLFSLIIHYTNMLPLNLKRRTPEYFLIFELLLLTVLFGSMIIFGFERGNNPEIETLEEALWYSIYSLFSGEPVLSPIKSLGGRIMTVCLMLMHMTLFVVFTGTVSAFMVDKLRNENTLMELDQLSDHTIICGWNRKAEIIVREYKAAGKTKDTPVVVIAFVDDEHTIIDPDLRSIVRFLDDDFTKVTVLEKAGIRRANTCIILSDKSHGRSEQDADARTILAALTAEKLNPSVYTCAELINREYASHLALGNVNAYVVSQEHSAFLLAQVALNHGLMEVFGELLSYQGGNHFYRIPLKPEWVDHTFLELFIHLKQVHNAILIAVDEANGGYCVNPNHYTFKQDDQIILIASHDVQF</sequence>
<proteinExistence type="predicted"/>
<evidence type="ECO:0000256" key="4">
    <source>
        <dbReference type="ARBA" id="ARBA00023136"/>
    </source>
</evidence>
<dbReference type="Proteomes" id="UP000033607">
    <property type="component" value="Unassembled WGS sequence"/>
</dbReference>
<dbReference type="Gene3D" id="3.40.50.720">
    <property type="entry name" value="NAD(P)-binding Rossmann-like Domain"/>
    <property type="match status" value="1"/>
</dbReference>
<dbReference type="InterPro" id="IPR005821">
    <property type="entry name" value="Ion_trans_dom"/>
</dbReference>
<feature type="transmembrane region" description="Helical" evidence="6">
    <location>
        <begin position="101"/>
        <end position="123"/>
    </location>
</feature>
<comment type="subcellular location">
    <subcellularLocation>
        <location evidence="1">Membrane</location>
        <topology evidence="1">Multi-pass membrane protein</topology>
    </subcellularLocation>
</comment>
<dbReference type="SUPFAM" id="SSF81324">
    <property type="entry name" value="Voltage-gated potassium channels"/>
    <property type="match status" value="1"/>
</dbReference>
<dbReference type="AlphaFoldDB" id="A0A0F5YH39"/>
<dbReference type="InterPro" id="IPR050721">
    <property type="entry name" value="Trk_Ktr_HKT_K-transport"/>
</dbReference>
<dbReference type="SUPFAM" id="SSF51735">
    <property type="entry name" value="NAD(P)-binding Rossmann-fold domains"/>
    <property type="match status" value="1"/>
</dbReference>
<keyword evidence="3 6" id="KW-1133">Transmembrane helix</keyword>
<evidence type="ECO:0000256" key="2">
    <source>
        <dbReference type="ARBA" id="ARBA00022692"/>
    </source>
</evidence>
<dbReference type="GO" id="GO:0005216">
    <property type="term" value="F:monoatomic ion channel activity"/>
    <property type="evidence" value="ECO:0007669"/>
    <property type="project" value="InterPro"/>
</dbReference>
<dbReference type="Pfam" id="PF02254">
    <property type="entry name" value="TrkA_N"/>
    <property type="match status" value="1"/>
</dbReference>
<reference evidence="8 9" key="1">
    <citation type="submission" date="2015-06" db="EMBL/GenBank/DDBJ databases">
        <title>Draft genome assembly of filamentous brackish cyanobacterium Limnoraphis robusta strain CS-951.</title>
        <authorList>
            <person name="Willis A."/>
            <person name="Parks M."/>
            <person name="Burford M.A."/>
        </authorList>
    </citation>
    <scope>NUCLEOTIDE SEQUENCE [LARGE SCALE GENOMIC DNA]</scope>
    <source>
        <strain evidence="8 9">CS-951</strain>
    </source>
</reference>
<dbReference type="Pfam" id="PF00520">
    <property type="entry name" value="Ion_trans"/>
    <property type="match status" value="1"/>
</dbReference>
<feature type="transmembrane region" description="Helical" evidence="6">
    <location>
        <begin position="214"/>
        <end position="239"/>
    </location>
</feature>
<evidence type="ECO:0000256" key="1">
    <source>
        <dbReference type="ARBA" id="ARBA00004141"/>
    </source>
</evidence>
<feature type="transmembrane region" description="Helical" evidence="6">
    <location>
        <begin position="37"/>
        <end position="59"/>
    </location>
</feature>
<keyword evidence="8" id="KW-0813">Transport</keyword>
<name>A0A0F5YH39_9CYAN</name>
<feature type="transmembrane region" description="Helical" evidence="6">
    <location>
        <begin position="154"/>
        <end position="175"/>
    </location>
</feature>
<evidence type="ECO:0000256" key="5">
    <source>
        <dbReference type="ARBA" id="ARBA00029579"/>
    </source>
</evidence>
<keyword evidence="4 6" id="KW-0472">Membrane</keyword>
<keyword evidence="8" id="KW-0406">Ion transport</keyword>
<evidence type="ECO:0000256" key="3">
    <source>
        <dbReference type="ARBA" id="ARBA00022989"/>
    </source>
</evidence>
<keyword evidence="2 6" id="KW-0812">Transmembrane</keyword>
<dbReference type="InterPro" id="IPR003148">
    <property type="entry name" value="RCK_N"/>
</dbReference>
<organism evidence="8 9">
    <name type="scientific">Limnoraphis robusta CS-951</name>
    <dbReference type="NCBI Taxonomy" id="1637645"/>
    <lineage>
        <taxon>Bacteria</taxon>
        <taxon>Bacillati</taxon>
        <taxon>Cyanobacteriota</taxon>
        <taxon>Cyanophyceae</taxon>
        <taxon>Oscillatoriophycideae</taxon>
        <taxon>Oscillatoriales</taxon>
        <taxon>Sirenicapillariaceae</taxon>
        <taxon>Limnoraphis</taxon>
    </lineage>
</organism>
<feature type="transmembrane region" description="Helical" evidence="6">
    <location>
        <begin position="71"/>
        <end position="89"/>
    </location>
</feature>
<dbReference type="EMBL" id="LATL02000302">
    <property type="protein sequence ID" value="KKD38219.1"/>
    <property type="molecule type" value="Genomic_DNA"/>
</dbReference>
<protein>
    <recommendedName>
        <fullName evidence="5">BK channel</fullName>
    </recommendedName>
</protein>
<dbReference type="GO" id="GO:0016020">
    <property type="term" value="C:membrane"/>
    <property type="evidence" value="ECO:0007669"/>
    <property type="project" value="UniProtKB-SubCell"/>
</dbReference>
<accession>A0A0F5YH39</accession>
<dbReference type="Gene3D" id="1.10.287.70">
    <property type="match status" value="1"/>
</dbReference>
<dbReference type="PANTHER" id="PTHR43833:SF9">
    <property type="entry name" value="POTASSIUM CHANNEL PROTEIN YUGO-RELATED"/>
    <property type="match status" value="1"/>
</dbReference>
<dbReference type="PANTHER" id="PTHR43833">
    <property type="entry name" value="POTASSIUM CHANNEL PROTEIN 2-RELATED-RELATED"/>
    <property type="match status" value="1"/>
</dbReference>